<sequence length="97" mass="10603">MIGGDLTVLLPPMNRRSQRLWEQSLLAMASGQPTSMLMTQHFREQARSHRGFVMNARPENTSKKNVGASLLAMAVDQLASALDVPPSSRASSLPQLD</sequence>
<accession>A0ABM6QTF8</accession>
<dbReference type="EMBL" id="CP025738">
    <property type="protein sequence ID" value="AUO44454.1"/>
    <property type="molecule type" value="Genomic_DNA"/>
</dbReference>
<evidence type="ECO:0000313" key="2">
    <source>
        <dbReference type="Proteomes" id="UP000235315"/>
    </source>
</evidence>
<gene>
    <name evidence="1" type="ORF">C1C98_02865</name>
</gene>
<keyword evidence="2" id="KW-1185">Reference proteome</keyword>
<proteinExistence type="predicted"/>
<dbReference type="Proteomes" id="UP000235315">
    <property type="component" value="Chromosome"/>
</dbReference>
<organism evidence="1 2">
    <name type="scientific">Pseudomonas ogarae (strain DSM 112162 / CECT 30235 / F113)</name>
    <dbReference type="NCBI Taxonomy" id="1114970"/>
    <lineage>
        <taxon>Bacteria</taxon>
        <taxon>Pseudomonadati</taxon>
        <taxon>Pseudomonadota</taxon>
        <taxon>Gammaproteobacteria</taxon>
        <taxon>Pseudomonadales</taxon>
        <taxon>Pseudomonadaceae</taxon>
        <taxon>Pseudomonas</taxon>
    </lineage>
</organism>
<protein>
    <submittedName>
        <fullName evidence="1">Uncharacterized protein</fullName>
    </submittedName>
</protein>
<evidence type="ECO:0000313" key="1">
    <source>
        <dbReference type="EMBL" id="AUO44454.1"/>
    </source>
</evidence>
<reference evidence="1 2" key="1">
    <citation type="submission" date="2018-01" db="EMBL/GenBank/DDBJ databases">
        <title>Tropical forage species Digitaria eriantha prevents oxidative stress under low temperature conditions by the incorporation of polyhydroxybutyrate-producing endophytic bacteria.</title>
        <authorList>
            <person name="Stritzler M."/>
            <person name="Ayub N."/>
        </authorList>
    </citation>
    <scope>NUCLEOTIDE SEQUENCE [LARGE SCALE GENOMIC DNA]</scope>
    <source>
        <strain evidence="1 2">FR1</strain>
    </source>
</reference>
<name>A0ABM6QTF8_PSEO1</name>